<feature type="domain" description="Beta-lactamase-related" evidence="1">
    <location>
        <begin position="11"/>
        <end position="333"/>
    </location>
</feature>
<dbReference type="KEGG" id="rca:Rcas_0888"/>
<dbReference type="InterPro" id="IPR012338">
    <property type="entry name" value="Beta-lactam/transpept-like"/>
</dbReference>
<sequence>MRHLARLAAARAAAETLVASGRVPGVVVAVAVDHQKPDVFAVGTDADGHPLAPDDLFPVASITKLATALAVLRLVDRGLIELDDPVDRYVRRAEPHSGVTIRRLLCHTAGFAIDLNAADAPYEPGLTWESLAQACLRANLYHPPASEVLYSNIGYGLLALAVEARAGARFRDALRDLVLTPLGIEGYLGMEPPRAPARIADVRGRYRATPLEPFNSPFWRSLALPWAGLVTTAAGALTLVRAFRGHPPGFLSPPLRTVAVLDQTGDLPGGFIEPLRWNPCPWGLGPEVRGMKEPHWIPAGVGTDSFGHTGASGCLAWAAPGVGVAWAILGARTADNGWLLRHSGTISAAVAGG</sequence>
<dbReference type="AlphaFoldDB" id="A7NHQ7"/>
<dbReference type="InterPro" id="IPR050789">
    <property type="entry name" value="Diverse_Enzym_Activities"/>
</dbReference>
<accession>A7NHQ7</accession>
<keyword evidence="3" id="KW-1185">Reference proteome</keyword>
<gene>
    <name evidence="2" type="ordered locus">Rcas_0888</name>
</gene>
<name>A7NHQ7_ROSCS</name>
<dbReference type="Proteomes" id="UP000000263">
    <property type="component" value="Chromosome"/>
</dbReference>
<dbReference type="EMBL" id="CP000804">
    <property type="protein sequence ID" value="ABU57004.1"/>
    <property type="molecule type" value="Genomic_DNA"/>
</dbReference>
<evidence type="ECO:0000313" key="2">
    <source>
        <dbReference type="EMBL" id="ABU57004.1"/>
    </source>
</evidence>
<evidence type="ECO:0000259" key="1">
    <source>
        <dbReference type="Pfam" id="PF00144"/>
    </source>
</evidence>
<protein>
    <submittedName>
        <fullName evidence="2">Beta-lactamase</fullName>
    </submittedName>
</protein>
<evidence type="ECO:0000313" key="3">
    <source>
        <dbReference type="Proteomes" id="UP000000263"/>
    </source>
</evidence>
<dbReference type="STRING" id="383372.Rcas_0888"/>
<dbReference type="InterPro" id="IPR001466">
    <property type="entry name" value="Beta-lactam-related"/>
</dbReference>
<dbReference type="Pfam" id="PF00144">
    <property type="entry name" value="Beta-lactamase"/>
    <property type="match status" value="1"/>
</dbReference>
<organism evidence="2 3">
    <name type="scientific">Roseiflexus castenholzii (strain DSM 13941 / HLO8)</name>
    <dbReference type="NCBI Taxonomy" id="383372"/>
    <lineage>
        <taxon>Bacteria</taxon>
        <taxon>Bacillati</taxon>
        <taxon>Chloroflexota</taxon>
        <taxon>Chloroflexia</taxon>
        <taxon>Chloroflexales</taxon>
        <taxon>Roseiflexineae</taxon>
        <taxon>Roseiflexaceae</taxon>
        <taxon>Roseiflexus</taxon>
    </lineage>
</organism>
<dbReference type="RefSeq" id="WP_012119434.1">
    <property type="nucleotide sequence ID" value="NC_009767.1"/>
</dbReference>
<proteinExistence type="predicted"/>
<dbReference type="SUPFAM" id="SSF56601">
    <property type="entry name" value="beta-lactamase/transpeptidase-like"/>
    <property type="match status" value="1"/>
</dbReference>
<dbReference type="Gene3D" id="3.40.710.10">
    <property type="entry name" value="DD-peptidase/beta-lactamase superfamily"/>
    <property type="match status" value="1"/>
</dbReference>
<reference evidence="2 3" key="1">
    <citation type="submission" date="2007-08" db="EMBL/GenBank/DDBJ databases">
        <title>Complete sequence of Roseiflexus castenholzii DSM 13941.</title>
        <authorList>
            <consortium name="US DOE Joint Genome Institute"/>
            <person name="Copeland A."/>
            <person name="Lucas S."/>
            <person name="Lapidus A."/>
            <person name="Barry K."/>
            <person name="Glavina del Rio T."/>
            <person name="Dalin E."/>
            <person name="Tice H."/>
            <person name="Pitluck S."/>
            <person name="Thompson L.S."/>
            <person name="Brettin T."/>
            <person name="Bruce D."/>
            <person name="Detter J.C."/>
            <person name="Han C."/>
            <person name="Tapia R."/>
            <person name="Schmutz J."/>
            <person name="Larimer F."/>
            <person name="Land M."/>
            <person name="Hauser L."/>
            <person name="Kyrpides N."/>
            <person name="Mikhailova N."/>
            <person name="Bryant D.A."/>
            <person name="Hanada S."/>
            <person name="Tsukatani Y."/>
            <person name="Richardson P."/>
        </authorList>
    </citation>
    <scope>NUCLEOTIDE SEQUENCE [LARGE SCALE GENOMIC DNA]</scope>
    <source>
        <strain evidence="3">DSM 13941 / HLO8</strain>
    </source>
</reference>
<dbReference type="PANTHER" id="PTHR43283">
    <property type="entry name" value="BETA-LACTAMASE-RELATED"/>
    <property type="match status" value="1"/>
</dbReference>
<dbReference type="OrthoDB" id="9797709at2"/>
<dbReference type="eggNOG" id="COG1680">
    <property type="taxonomic scope" value="Bacteria"/>
</dbReference>
<dbReference type="HOGENOM" id="CLU_787180_0_0_0"/>